<dbReference type="Pfam" id="PF13411">
    <property type="entry name" value="MerR_1"/>
    <property type="match status" value="1"/>
</dbReference>
<reference evidence="2 3" key="1">
    <citation type="submission" date="2016-10" db="EMBL/GenBank/DDBJ databases">
        <authorList>
            <person name="Varghese N."/>
            <person name="Submissions S."/>
        </authorList>
    </citation>
    <scope>NUCLEOTIDE SEQUENCE [LARGE SCALE GENOMIC DNA]</scope>
    <source>
        <strain evidence="2 3">DSM 16392</strain>
    </source>
</reference>
<evidence type="ECO:0000313" key="2">
    <source>
        <dbReference type="EMBL" id="SFL03979.1"/>
    </source>
</evidence>
<keyword evidence="3" id="KW-1185">Reference proteome</keyword>
<dbReference type="Proteomes" id="UP000199598">
    <property type="component" value="Unassembled WGS sequence"/>
</dbReference>
<dbReference type="InterPro" id="IPR000551">
    <property type="entry name" value="MerR-type_HTH_dom"/>
</dbReference>
<evidence type="ECO:0000313" key="3">
    <source>
        <dbReference type="Proteomes" id="UP000199598"/>
    </source>
</evidence>
<evidence type="ECO:0000259" key="1">
    <source>
        <dbReference type="Pfam" id="PF13411"/>
    </source>
</evidence>
<dbReference type="SUPFAM" id="SSF46955">
    <property type="entry name" value="Putative DNA-binding domain"/>
    <property type="match status" value="1"/>
</dbReference>
<proteinExistence type="predicted"/>
<name>A0A1I4EFI4_9HYPH</name>
<organism evidence="2 3">
    <name type="scientific">Pseudovibrio ascidiaceicola</name>
    <dbReference type="NCBI Taxonomy" id="285279"/>
    <lineage>
        <taxon>Bacteria</taxon>
        <taxon>Pseudomonadati</taxon>
        <taxon>Pseudomonadota</taxon>
        <taxon>Alphaproteobacteria</taxon>
        <taxon>Hyphomicrobiales</taxon>
        <taxon>Stappiaceae</taxon>
        <taxon>Pseudovibrio</taxon>
    </lineage>
</organism>
<comment type="caution">
    <text evidence="2">The sequence shown here is derived from an EMBL/GenBank/DDBJ whole genome shotgun (WGS) entry which is preliminary data.</text>
</comment>
<dbReference type="EMBL" id="FOSK01000015">
    <property type="protein sequence ID" value="SFL03979.1"/>
    <property type="molecule type" value="Genomic_DNA"/>
</dbReference>
<gene>
    <name evidence="2" type="ORF">SAMN04488518_1152</name>
</gene>
<dbReference type="RefSeq" id="WP_093523046.1">
    <property type="nucleotide sequence ID" value="NZ_FOSK01000015.1"/>
</dbReference>
<sequence>MEPTTDIFSRTFTASEVANLIGMNIETLRVWRRRKQFVLEGEREGWTRYTFGDLMVVATYNTLVRAHCTNAMAEMIAGTISIRVERNWPQLLDVEEGVFCICNMSADDKNLSIQLYHGLDAVQNAIADFIHTAERQPAFHVVDCTALIVQMLDAYDKLHKEQTT</sequence>
<dbReference type="InterPro" id="IPR009061">
    <property type="entry name" value="DNA-bd_dom_put_sf"/>
</dbReference>
<protein>
    <submittedName>
        <fullName evidence="2">MerR HTH family regulatory protein</fullName>
    </submittedName>
</protein>
<feature type="domain" description="HTH merR-type" evidence="1">
    <location>
        <begin position="12"/>
        <end position="74"/>
    </location>
</feature>
<accession>A0A1I4EFI4</accession>
<dbReference type="Gene3D" id="1.10.1660.10">
    <property type="match status" value="1"/>
</dbReference>